<sequence>MEENKPKTGSFALKFGGILGLVGIVFAVMLYLAGMQYEQGWQISVINVIITIGVITWGMFEFRKANNGYLKLGEAMKIGIGIALIGFIISMAYQMIFIYVIEPDFMTNVLEVRKNEMIAKNPNMTQEQVDQSVEMMKKFSGPGMMLAFGAIGSIFISAIISLITGLILKKDEPAY</sequence>
<dbReference type="Pfam" id="PF13858">
    <property type="entry name" value="DUF4199"/>
    <property type="match status" value="1"/>
</dbReference>
<protein>
    <submittedName>
        <fullName evidence="2">DUF4199 domain-containing protein</fullName>
    </submittedName>
</protein>
<feature type="transmembrane region" description="Helical" evidence="1">
    <location>
        <begin position="40"/>
        <end position="60"/>
    </location>
</feature>
<name>A0A1V6LTV5_9FLAO</name>
<dbReference type="Proteomes" id="UP000191680">
    <property type="component" value="Unassembled WGS sequence"/>
</dbReference>
<feature type="transmembrane region" description="Helical" evidence="1">
    <location>
        <begin position="145"/>
        <end position="168"/>
    </location>
</feature>
<evidence type="ECO:0000313" key="3">
    <source>
        <dbReference type="Proteomes" id="UP000191680"/>
    </source>
</evidence>
<dbReference type="OrthoDB" id="1122768at2"/>
<gene>
    <name evidence="2" type="ORF">BUL40_06505</name>
</gene>
<proteinExistence type="predicted"/>
<dbReference type="AlphaFoldDB" id="A0A1V6LTV5"/>
<keyword evidence="3" id="KW-1185">Reference proteome</keyword>
<keyword evidence="1" id="KW-1133">Transmembrane helix</keyword>
<dbReference type="EMBL" id="MTBC01000003">
    <property type="protein sequence ID" value="OQD43477.1"/>
    <property type="molecule type" value="Genomic_DNA"/>
</dbReference>
<dbReference type="InterPro" id="IPR025250">
    <property type="entry name" value="DUF4199"/>
</dbReference>
<keyword evidence="1" id="KW-0472">Membrane</keyword>
<evidence type="ECO:0000313" key="2">
    <source>
        <dbReference type="EMBL" id="OQD43477.1"/>
    </source>
</evidence>
<feature type="transmembrane region" description="Helical" evidence="1">
    <location>
        <begin position="80"/>
        <end position="101"/>
    </location>
</feature>
<reference evidence="2 3" key="1">
    <citation type="submission" date="2016-12" db="EMBL/GenBank/DDBJ databases">
        <authorList>
            <person name="Song W.-J."/>
            <person name="Kurnit D.M."/>
        </authorList>
    </citation>
    <scope>NUCLEOTIDE SEQUENCE [LARGE SCALE GENOMIC DNA]</scope>
    <source>
        <strain evidence="2 3">HSG9</strain>
    </source>
</reference>
<comment type="caution">
    <text evidence="2">The sequence shown here is derived from an EMBL/GenBank/DDBJ whole genome shotgun (WGS) entry which is preliminary data.</text>
</comment>
<evidence type="ECO:0000256" key="1">
    <source>
        <dbReference type="SAM" id="Phobius"/>
    </source>
</evidence>
<organism evidence="2 3">
    <name type="scientific">Croceivirga radicis</name>
    <dbReference type="NCBI Taxonomy" id="1929488"/>
    <lineage>
        <taxon>Bacteria</taxon>
        <taxon>Pseudomonadati</taxon>
        <taxon>Bacteroidota</taxon>
        <taxon>Flavobacteriia</taxon>
        <taxon>Flavobacteriales</taxon>
        <taxon>Flavobacteriaceae</taxon>
        <taxon>Croceivirga</taxon>
    </lineage>
</organism>
<accession>A0A1V6LTV5</accession>
<feature type="transmembrane region" description="Helical" evidence="1">
    <location>
        <begin position="12"/>
        <end position="34"/>
    </location>
</feature>
<dbReference type="RefSeq" id="WP_080318554.1">
    <property type="nucleotide sequence ID" value="NZ_MTBC01000003.1"/>
</dbReference>
<keyword evidence="1" id="KW-0812">Transmembrane</keyword>